<accession>A0A1G9LT69</accession>
<keyword evidence="2" id="KW-1185">Reference proteome</keyword>
<dbReference type="Proteomes" id="UP000198706">
    <property type="component" value="Unassembled WGS sequence"/>
</dbReference>
<dbReference type="EMBL" id="FNFD01000026">
    <property type="protein sequence ID" value="SDL65176.1"/>
    <property type="molecule type" value="Genomic_DNA"/>
</dbReference>
<dbReference type="AlphaFoldDB" id="A0A1G9LT69"/>
<dbReference type="InterPro" id="IPR012347">
    <property type="entry name" value="Ferritin-like"/>
</dbReference>
<organism evidence="1 2">
    <name type="scientific">Pseudomonas indica</name>
    <dbReference type="NCBI Taxonomy" id="137658"/>
    <lineage>
        <taxon>Bacteria</taxon>
        <taxon>Pseudomonadati</taxon>
        <taxon>Pseudomonadota</taxon>
        <taxon>Gammaproteobacteria</taxon>
        <taxon>Pseudomonadales</taxon>
        <taxon>Pseudomonadaceae</taxon>
        <taxon>Pseudomonas</taxon>
    </lineage>
</organism>
<dbReference type="InterPro" id="IPR010287">
    <property type="entry name" value="DUF892_YciF-like"/>
</dbReference>
<dbReference type="InterPro" id="IPR009078">
    <property type="entry name" value="Ferritin-like_SF"/>
</dbReference>
<dbReference type="CDD" id="cd00657">
    <property type="entry name" value="Ferritin_like"/>
    <property type="match status" value="1"/>
</dbReference>
<evidence type="ECO:0000313" key="1">
    <source>
        <dbReference type="EMBL" id="SDL65176.1"/>
    </source>
</evidence>
<evidence type="ECO:0000313" key="2">
    <source>
        <dbReference type="Proteomes" id="UP000198706"/>
    </source>
</evidence>
<dbReference type="RefSeq" id="WP_084335291.1">
    <property type="nucleotide sequence ID" value="NZ_FNFD01000026.1"/>
</dbReference>
<dbReference type="OrthoDB" id="5291582at2"/>
<dbReference type="GO" id="GO:0008199">
    <property type="term" value="F:ferric iron binding"/>
    <property type="evidence" value="ECO:0007669"/>
    <property type="project" value="InterPro"/>
</dbReference>
<name>A0A1G9LT69_9PSED</name>
<gene>
    <name evidence="1" type="ORF">SAMN05216186_12630</name>
</gene>
<dbReference type="Pfam" id="PF05974">
    <property type="entry name" value="DUF892"/>
    <property type="match status" value="1"/>
</dbReference>
<dbReference type="Gene3D" id="1.20.1260.10">
    <property type="match status" value="1"/>
</dbReference>
<reference evidence="1 2" key="1">
    <citation type="submission" date="2016-10" db="EMBL/GenBank/DDBJ databases">
        <authorList>
            <person name="de Groot N.N."/>
        </authorList>
    </citation>
    <scope>NUCLEOTIDE SEQUENCE [LARGE SCALE GENOMIC DNA]</scope>
    <source>
        <strain evidence="1 2">JCM 21544</strain>
    </source>
</reference>
<protein>
    <submittedName>
        <fullName evidence="1">Uncharacterized protein</fullName>
    </submittedName>
</protein>
<proteinExistence type="predicted"/>
<sequence length="240" mass="26202">MQNKVKTGLNMTGAQMSPDDSERMLDAALSIKPDVKGTTKGIAEQRRLRVVESDQVGSVPIPGTAKGMMKTAINKLMGKQPEVLIDKLGERLAFERSGTRLYEALIAKAEALDGTPEAMLRDLRHFQKEEADHMQLVVEAIERLGADPTAQTPCADVTGVASMGIMQVITDPRTTLSQSLNAILMAELTDNAGWELLIELARQAGQTEIAEAFGKALKQEQHHLVTVRAWLEKDLTSQLS</sequence>
<dbReference type="SUPFAM" id="SSF47240">
    <property type="entry name" value="Ferritin-like"/>
    <property type="match status" value="1"/>
</dbReference>
<dbReference type="STRING" id="137658.SAMN05216186_12630"/>